<keyword evidence="2" id="KW-0964">Secreted</keyword>
<dbReference type="FunFam" id="2.40.10.10:FF:000002">
    <property type="entry name" value="Transmembrane protease serine"/>
    <property type="match status" value="1"/>
</dbReference>
<evidence type="ECO:0000256" key="10">
    <source>
        <dbReference type="ARBA" id="ARBA00036320"/>
    </source>
</evidence>
<keyword evidence="14" id="KW-1133">Transmembrane helix</keyword>
<dbReference type="InterPro" id="IPR043504">
    <property type="entry name" value="Peptidase_S1_PA_chymotrypsin"/>
</dbReference>
<organism evidence="17 18">
    <name type="scientific">Drosophila pseudoobscura pseudoobscura</name>
    <name type="common">Fruit fly</name>
    <dbReference type="NCBI Taxonomy" id="46245"/>
    <lineage>
        <taxon>Eukaryota</taxon>
        <taxon>Metazoa</taxon>
        <taxon>Ecdysozoa</taxon>
        <taxon>Arthropoda</taxon>
        <taxon>Hexapoda</taxon>
        <taxon>Insecta</taxon>
        <taxon>Pterygota</taxon>
        <taxon>Neoptera</taxon>
        <taxon>Endopterygota</taxon>
        <taxon>Diptera</taxon>
        <taxon>Brachycera</taxon>
        <taxon>Muscomorpha</taxon>
        <taxon>Ephydroidea</taxon>
        <taxon>Drosophilidae</taxon>
        <taxon>Drosophila</taxon>
        <taxon>Sophophora</taxon>
    </lineage>
</organism>
<feature type="region of interest" description="Disordered" evidence="13">
    <location>
        <begin position="23"/>
        <end position="42"/>
    </location>
</feature>
<dbReference type="InterPro" id="IPR001314">
    <property type="entry name" value="Peptidase_S1A"/>
</dbReference>
<evidence type="ECO:0000256" key="2">
    <source>
        <dbReference type="ARBA" id="ARBA00022525"/>
    </source>
</evidence>
<gene>
    <name evidence="18" type="primary">LOC6902073</name>
</gene>
<feature type="compositionally biased region" description="Polar residues" evidence="13">
    <location>
        <begin position="23"/>
        <end position="40"/>
    </location>
</feature>
<feature type="transmembrane region" description="Helical" evidence="14">
    <location>
        <begin position="333"/>
        <end position="355"/>
    </location>
</feature>
<evidence type="ECO:0000313" key="17">
    <source>
        <dbReference type="Proteomes" id="UP000001819"/>
    </source>
</evidence>
<feature type="signal peptide" evidence="15">
    <location>
        <begin position="1"/>
        <end position="25"/>
    </location>
</feature>
<dbReference type="InterPro" id="IPR001254">
    <property type="entry name" value="Trypsin_dom"/>
</dbReference>
<feature type="chain" id="PRO_5026188596" description="trypsin" evidence="15">
    <location>
        <begin position="26"/>
        <end position="356"/>
    </location>
</feature>
<evidence type="ECO:0000256" key="12">
    <source>
        <dbReference type="RuleBase" id="RU363034"/>
    </source>
</evidence>
<keyword evidence="17" id="KW-1185">Reference proteome</keyword>
<evidence type="ECO:0000256" key="5">
    <source>
        <dbReference type="ARBA" id="ARBA00022801"/>
    </source>
</evidence>
<dbReference type="InterPro" id="IPR033116">
    <property type="entry name" value="TRYPSIN_SER"/>
</dbReference>
<dbReference type="KEGG" id="dpo:6902073"/>
<keyword evidence="4 15" id="KW-0732">Signal</keyword>
<name>A0A6I8UYN0_DROPS</name>
<dbReference type="SUPFAM" id="SSF50494">
    <property type="entry name" value="Trypsin-like serine proteases"/>
    <property type="match status" value="1"/>
</dbReference>
<evidence type="ECO:0000313" key="18">
    <source>
        <dbReference type="RefSeq" id="XP_002133606.3"/>
    </source>
</evidence>
<keyword evidence="3 12" id="KW-0645">Protease</keyword>
<reference evidence="18" key="1">
    <citation type="submission" date="2025-08" db="UniProtKB">
        <authorList>
            <consortium name="RefSeq"/>
        </authorList>
    </citation>
    <scope>IDENTIFICATION</scope>
    <source>
        <strain evidence="18">MV-25-SWS-2005</strain>
        <tissue evidence="18">Whole body</tissue>
    </source>
</reference>
<evidence type="ECO:0000256" key="13">
    <source>
        <dbReference type="SAM" id="MobiDB-lite"/>
    </source>
</evidence>
<comment type="subcellular location">
    <subcellularLocation>
        <location evidence="1">Secreted</location>
        <location evidence="1">Extracellular space</location>
    </subcellularLocation>
</comment>
<dbReference type="InParanoid" id="A0A6I8UYN0"/>
<dbReference type="InterPro" id="IPR009003">
    <property type="entry name" value="Peptidase_S1_PA"/>
</dbReference>
<evidence type="ECO:0000256" key="7">
    <source>
        <dbReference type="ARBA" id="ARBA00023145"/>
    </source>
</evidence>
<dbReference type="EC" id="3.4.21.4" evidence="11"/>
<dbReference type="PRINTS" id="PR00722">
    <property type="entry name" value="CHYMOTRYPSIN"/>
</dbReference>
<evidence type="ECO:0000256" key="3">
    <source>
        <dbReference type="ARBA" id="ARBA00022670"/>
    </source>
</evidence>
<keyword evidence="14" id="KW-0812">Transmembrane</keyword>
<feature type="domain" description="Peptidase S1" evidence="16">
    <location>
        <begin position="92"/>
        <end position="328"/>
    </location>
</feature>
<evidence type="ECO:0000256" key="11">
    <source>
        <dbReference type="ARBA" id="ARBA00038868"/>
    </source>
</evidence>
<dbReference type="PANTHER" id="PTHR24276">
    <property type="entry name" value="POLYSERASE-RELATED"/>
    <property type="match status" value="1"/>
</dbReference>
<evidence type="ECO:0000256" key="14">
    <source>
        <dbReference type="SAM" id="Phobius"/>
    </source>
</evidence>
<dbReference type="PROSITE" id="PS00134">
    <property type="entry name" value="TRYPSIN_HIS"/>
    <property type="match status" value="1"/>
</dbReference>
<protein>
    <recommendedName>
        <fullName evidence="11">trypsin</fullName>
        <ecNumber evidence="11">3.4.21.4</ecNumber>
    </recommendedName>
</protein>
<dbReference type="FunCoup" id="A0A6I8UYN0">
    <property type="interactions" value="11"/>
</dbReference>
<dbReference type="Gene3D" id="2.40.10.10">
    <property type="entry name" value="Trypsin-like serine proteases"/>
    <property type="match status" value="1"/>
</dbReference>
<dbReference type="RefSeq" id="XP_002133606.3">
    <property type="nucleotide sequence ID" value="XM_002133570.3"/>
</dbReference>
<evidence type="ECO:0000256" key="8">
    <source>
        <dbReference type="ARBA" id="ARBA00023157"/>
    </source>
</evidence>
<dbReference type="InterPro" id="IPR050430">
    <property type="entry name" value="Peptidase_S1"/>
</dbReference>
<dbReference type="GO" id="GO:0004252">
    <property type="term" value="F:serine-type endopeptidase activity"/>
    <property type="evidence" value="ECO:0007669"/>
    <property type="project" value="UniProtKB-EC"/>
</dbReference>
<dbReference type="PANTHER" id="PTHR24276:SF91">
    <property type="entry name" value="AT26814P-RELATED"/>
    <property type="match status" value="1"/>
</dbReference>
<dbReference type="GO" id="GO:0006508">
    <property type="term" value="P:proteolysis"/>
    <property type="evidence" value="ECO:0007669"/>
    <property type="project" value="UniProtKB-KW"/>
</dbReference>
<proteinExistence type="inferred from homology"/>
<feature type="region of interest" description="Disordered" evidence="13">
    <location>
        <begin position="160"/>
        <end position="184"/>
    </location>
</feature>
<evidence type="ECO:0000256" key="6">
    <source>
        <dbReference type="ARBA" id="ARBA00022825"/>
    </source>
</evidence>
<dbReference type="CDD" id="cd00190">
    <property type="entry name" value="Tryp_SPc"/>
    <property type="match status" value="1"/>
</dbReference>
<dbReference type="InterPro" id="IPR018114">
    <property type="entry name" value="TRYPSIN_HIS"/>
</dbReference>
<dbReference type="Pfam" id="PF00089">
    <property type="entry name" value="Trypsin"/>
    <property type="match status" value="1"/>
</dbReference>
<dbReference type="Proteomes" id="UP000001819">
    <property type="component" value="Chromosome X"/>
</dbReference>
<keyword evidence="6 12" id="KW-0720">Serine protease</keyword>
<dbReference type="FunFam" id="2.40.10.10:FF:000068">
    <property type="entry name" value="transmembrane protease serine 2"/>
    <property type="match status" value="1"/>
</dbReference>
<comment type="catalytic activity">
    <reaction evidence="10">
        <text>Preferential cleavage: Arg-|-Xaa, Lys-|-Xaa.</text>
        <dbReference type="EC" id="3.4.21.4"/>
    </reaction>
</comment>
<dbReference type="PROSITE" id="PS00135">
    <property type="entry name" value="TRYPSIN_SER"/>
    <property type="match status" value="1"/>
</dbReference>
<evidence type="ECO:0000256" key="9">
    <source>
        <dbReference type="ARBA" id="ARBA00024195"/>
    </source>
</evidence>
<comment type="similarity">
    <text evidence="9">Belongs to the peptidase S1 family. CLIP subfamily.</text>
</comment>
<evidence type="ECO:0000256" key="15">
    <source>
        <dbReference type="SAM" id="SignalP"/>
    </source>
</evidence>
<dbReference type="GO" id="GO:0005576">
    <property type="term" value="C:extracellular region"/>
    <property type="evidence" value="ECO:0007669"/>
    <property type="project" value="UniProtKB-SubCell"/>
</dbReference>
<keyword evidence="8" id="KW-1015">Disulfide bond</keyword>
<keyword evidence="7" id="KW-0865">Zymogen</keyword>
<keyword evidence="5 12" id="KW-0378">Hydrolase</keyword>
<sequence length="356" mass="38450">MKIRPSKFVVCIVMVMSTVLQNGVASPPQSTGNRHPSSSRDLGMLMSEFGSTAADTSTLGQWSGSSMLDQDTEQLLRTNGSHGKMSDFHFLITGGYRPEKNNLVKYVVSVRSEQERKFFGDNHFCGGAVISTKVILTAGHCLYKGTSRIKASRIRIVAGTPRRLQRTDQTQIREVSSAKPHPKYSPRQLKNDIGLLLLKKDLSPDGEFVQIITLSSSSPPPGLKCTVVGWGTVIQFGPTPDEAVNGDVAVNDKSFCSSLEGFSKGMICASDANDHEVDSCQGDSGGPLMCNSIVVGVVSFGAGCGEPKSAGVYTDVSFFGDWIKTNSSTRNEVAVTLSFVLIHLLMLLIHLSIYVY</sequence>
<evidence type="ECO:0000259" key="16">
    <source>
        <dbReference type="PROSITE" id="PS50240"/>
    </source>
</evidence>
<keyword evidence="14" id="KW-0472">Membrane</keyword>
<accession>A0A6I8UYN0</accession>
<evidence type="ECO:0000256" key="1">
    <source>
        <dbReference type="ARBA" id="ARBA00004239"/>
    </source>
</evidence>
<dbReference type="AlphaFoldDB" id="A0A6I8UYN0"/>
<dbReference type="SMART" id="SM00020">
    <property type="entry name" value="Tryp_SPc"/>
    <property type="match status" value="1"/>
</dbReference>
<evidence type="ECO:0000256" key="4">
    <source>
        <dbReference type="ARBA" id="ARBA00022729"/>
    </source>
</evidence>
<dbReference type="PROSITE" id="PS50240">
    <property type="entry name" value="TRYPSIN_DOM"/>
    <property type="match status" value="1"/>
</dbReference>